<dbReference type="Pfam" id="PF11716">
    <property type="entry name" value="MDMPI_N"/>
    <property type="match status" value="1"/>
</dbReference>
<feature type="domain" description="Mycothiol-dependent maleylpyruvate isomerase metal-binding" evidence="1">
    <location>
        <begin position="8"/>
        <end position="46"/>
    </location>
</feature>
<protein>
    <submittedName>
        <fullName evidence="2">Maleylpyruvate isomerase family mycothiol-dependent enzyme</fullName>
    </submittedName>
</protein>
<dbReference type="RefSeq" id="WP_378609861.1">
    <property type="nucleotide sequence ID" value="NZ_JBHSQN010000017.1"/>
</dbReference>
<dbReference type="InterPro" id="IPR034660">
    <property type="entry name" value="DinB/YfiT-like"/>
</dbReference>
<keyword evidence="3" id="KW-1185">Reference proteome</keyword>
<accession>A0ABW1JYC2</accession>
<dbReference type="SUPFAM" id="SSF109854">
    <property type="entry name" value="DinB/YfiT-like putative metalloenzymes"/>
    <property type="match status" value="1"/>
</dbReference>
<evidence type="ECO:0000313" key="2">
    <source>
        <dbReference type="EMBL" id="MFC6014511.1"/>
    </source>
</evidence>
<dbReference type="GO" id="GO:0016853">
    <property type="term" value="F:isomerase activity"/>
    <property type="evidence" value="ECO:0007669"/>
    <property type="project" value="UniProtKB-KW"/>
</dbReference>
<dbReference type="NCBIfam" id="TIGR03083">
    <property type="entry name" value="maleylpyruvate isomerase family mycothiol-dependent enzyme"/>
    <property type="match status" value="1"/>
</dbReference>
<dbReference type="EMBL" id="JBHSQN010000017">
    <property type="protein sequence ID" value="MFC6014511.1"/>
    <property type="molecule type" value="Genomic_DNA"/>
</dbReference>
<reference evidence="3" key="1">
    <citation type="journal article" date="2019" name="Int. J. Syst. Evol. Microbiol.">
        <title>The Global Catalogue of Microorganisms (GCM) 10K type strain sequencing project: providing services to taxonomists for standard genome sequencing and annotation.</title>
        <authorList>
            <consortium name="The Broad Institute Genomics Platform"/>
            <consortium name="The Broad Institute Genome Sequencing Center for Infectious Disease"/>
            <person name="Wu L."/>
            <person name="Ma J."/>
        </authorList>
    </citation>
    <scope>NUCLEOTIDE SEQUENCE [LARGE SCALE GENOMIC DNA]</scope>
    <source>
        <strain evidence="3">CCUG 36956</strain>
    </source>
</reference>
<dbReference type="InterPro" id="IPR024344">
    <property type="entry name" value="MDMPI_metal-binding"/>
</dbReference>
<name>A0ABW1JYC2_9NOCA</name>
<gene>
    <name evidence="2" type="ORF">ACFP3H_25945</name>
</gene>
<dbReference type="Gene3D" id="1.20.120.450">
    <property type="entry name" value="dinb family like domain"/>
    <property type="match status" value="1"/>
</dbReference>
<organism evidence="2 3">
    <name type="scientific">Nocardia lasii</name>
    <dbReference type="NCBI Taxonomy" id="1616107"/>
    <lineage>
        <taxon>Bacteria</taxon>
        <taxon>Bacillati</taxon>
        <taxon>Actinomycetota</taxon>
        <taxon>Actinomycetes</taxon>
        <taxon>Mycobacteriales</taxon>
        <taxon>Nocardiaceae</taxon>
        <taxon>Nocardia</taxon>
    </lineage>
</organism>
<proteinExistence type="predicted"/>
<keyword evidence="2" id="KW-0413">Isomerase</keyword>
<evidence type="ECO:0000259" key="1">
    <source>
        <dbReference type="Pfam" id="PF11716"/>
    </source>
</evidence>
<evidence type="ECO:0000313" key="3">
    <source>
        <dbReference type="Proteomes" id="UP001596223"/>
    </source>
</evidence>
<sequence>MSYRGMLNEERAELVELLRGLTEQEWESQSLCAGWRVRDVVAHLLIDTMKPRAYLAAVVKNRGAVDRINNALAASFADLSTTRLVDGFEHNAGHLSKYAPRLALSDMFVHQQDIRRPLGRPRTIPADRLTAVLSYPDPFARPGTFTKGLCFTATDVAWSSGTGPEIRGPGEAIALAAVGRPAALADLTGDGLPELRRRLG</sequence>
<comment type="caution">
    <text evidence="2">The sequence shown here is derived from an EMBL/GenBank/DDBJ whole genome shotgun (WGS) entry which is preliminary data.</text>
</comment>
<dbReference type="InterPro" id="IPR017517">
    <property type="entry name" value="Maleyloyr_isom"/>
</dbReference>
<dbReference type="Proteomes" id="UP001596223">
    <property type="component" value="Unassembled WGS sequence"/>
</dbReference>